<protein>
    <submittedName>
        <fullName evidence="1">Uncharacterized protein</fullName>
    </submittedName>
</protein>
<dbReference type="AlphaFoldDB" id="W1IU64"/>
<dbReference type="Proteomes" id="UP000019202">
    <property type="component" value="Unassembled WGS sequence"/>
</dbReference>
<sequence length="44" mass="5075">MYINKSAMLLFYNELNNNDLAIHSVYLFHHEKVNKKSTSQCGSA</sequence>
<organism evidence="1 2">
    <name type="scientific">Xenorhabdus szentirmaii DSM 16338</name>
    <dbReference type="NCBI Taxonomy" id="1427518"/>
    <lineage>
        <taxon>Bacteria</taxon>
        <taxon>Pseudomonadati</taxon>
        <taxon>Pseudomonadota</taxon>
        <taxon>Gammaproteobacteria</taxon>
        <taxon>Enterobacterales</taxon>
        <taxon>Morganellaceae</taxon>
        <taxon>Xenorhabdus</taxon>
    </lineage>
</organism>
<proteinExistence type="predicted"/>
<reference evidence="1" key="1">
    <citation type="submission" date="2013-11" db="EMBL/GenBank/DDBJ databases">
        <title>Draft genome sequence and annotation of the entomopathogenic bacteria, Xenorhabdus cabanillasi strain JM26 and Xenorhabdus szentirmai strain DSM 16338.</title>
        <authorList>
            <person name="Gualtieri M."/>
            <person name="Ogier J.C."/>
            <person name="Pages S."/>
            <person name="Givaudan A."/>
            <person name="Gaudriault S."/>
        </authorList>
    </citation>
    <scope>NUCLEOTIDE SEQUENCE [LARGE SCALE GENOMIC DNA]</scope>
    <source>
        <strain evidence="1">DSM 16338</strain>
    </source>
</reference>
<evidence type="ECO:0000313" key="1">
    <source>
        <dbReference type="EMBL" id="CDL81969.1"/>
    </source>
</evidence>
<evidence type="ECO:0000313" key="2">
    <source>
        <dbReference type="Proteomes" id="UP000019202"/>
    </source>
</evidence>
<gene>
    <name evidence="1" type="ORF">XSR1_180008</name>
</gene>
<accession>W1IU64</accession>
<comment type="caution">
    <text evidence="1">The sequence shown here is derived from an EMBL/GenBank/DDBJ whole genome shotgun (WGS) entry which is preliminary data.</text>
</comment>
<name>W1IU64_9GAMM</name>
<dbReference type="EMBL" id="CBXF010000075">
    <property type="protein sequence ID" value="CDL81969.1"/>
    <property type="molecule type" value="Genomic_DNA"/>
</dbReference>
<keyword evidence="2" id="KW-1185">Reference proteome</keyword>